<keyword evidence="6" id="KW-1185">Reference proteome</keyword>
<dbReference type="Pfam" id="PF00990">
    <property type="entry name" value="GGDEF"/>
    <property type="match status" value="1"/>
</dbReference>
<feature type="domain" description="GGDEF" evidence="4">
    <location>
        <begin position="256"/>
        <end position="391"/>
    </location>
</feature>
<organism evidence="5 6">
    <name type="scientific">Methylobacillus methanolivorans</name>
    <dbReference type="NCBI Taxonomy" id="1848927"/>
    <lineage>
        <taxon>Bacteria</taxon>
        <taxon>Pseudomonadati</taxon>
        <taxon>Pseudomonadota</taxon>
        <taxon>Betaproteobacteria</taxon>
        <taxon>Nitrosomonadales</taxon>
        <taxon>Methylophilaceae</taxon>
        <taxon>Methylobacillus</taxon>
    </lineage>
</organism>
<dbReference type="Gene3D" id="3.30.70.270">
    <property type="match status" value="1"/>
</dbReference>
<name>A0ABW8GHG8_9PROT</name>
<dbReference type="PANTHER" id="PTHR45138">
    <property type="entry name" value="REGULATORY COMPONENTS OF SENSORY TRANSDUCTION SYSTEM"/>
    <property type="match status" value="1"/>
</dbReference>
<feature type="transmembrane region" description="Helical" evidence="3">
    <location>
        <begin position="6"/>
        <end position="27"/>
    </location>
</feature>
<keyword evidence="5" id="KW-0808">Transferase</keyword>
<evidence type="ECO:0000259" key="4">
    <source>
        <dbReference type="PROSITE" id="PS50887"/>
    </source>
</evidence>
<gene>
    <name evidence="5" type="ORF">ACIKP9_01025</name>
</gene>
<dbReference type="InterPro" id="IPR043128">
    <property type="entry name" value="Rev_trsase/Diguanyl_cyclase"/>
</dbReference>
<proteinExistence type="predicted"/>
<evidence type="ECO:0000256" key="1">
    <source>
        <dbReference type="ARBA" id="ARBA00012528"/>
    </source>
</evidence>
<keyword evidence="3" id="KW-0472">Membrane</keyword>
<feature type="transmembrane region" description="Helical" evidence="3">
    <location>
        <begin position="63"/>
        <end position="81"/>
    </location>
</feature>
<dbReference type="NCBIfam" id="TIGR00254">
    <property type="entry name" value="GGDEF"/>
    <property type="match status" value="1"/>
</dbReference>
<dbReference type="Proteomes" id="UP001617669">
    <property type="component" value="Unassembled WGS sequence"/>
</dbReference>
<dbReference type="PANTHER" id="PTHR45138:SF9">
    <property type="entry name" value="DIGUANYLATE CYCLASE DGCM-RELATED"/>
    <property type="match status" value="1"/>
</dbReference>
<dbReference type="InterPro" id="IPR050469">
    <property type="entry name" value="Diguanylate_Cyclase"/>
</dbReference>
<comment type="catalytic activity">
    <reaction evidence="2">
        <text>2 GTP = 3',3'-c-di-GMP + 2 diphosphate</text>
        <dbReference type="Rhea" id="RHEA:24898"/>
        <dbReference type="ChEBI" id="CHEBI:33019"/>
        <dbReference type="ChEBI" id="CHEBI:37565"/>
        <dbReference type="ChEBI" id="CHEBI:58805"/>
        <dbReference type="EC" id="2.7.7.65"/>
    </reaction>
</comment>
<protein>
    <recommendedName>
        <fullName evidence="1">diguanylate cyclase</fullName>
        <ecNumber evidence="1">2.7.7.65</ecNumber>
    </recommendedName>
</protein>
<feature type="transmembrane region" description="Helical" evidence="3">
    <location>
        <begin position="193"/>
        <end position="214"/>
    </location>
</feature>
<dbReference type="InterPro" id="IPR000160">
    <property type="entry name" value="GGDEF_dom"/>
</dbReference>
<evidence type="ECO:0000256" key="2">
    <source>
        <dbReference type="ARBA" id="ARBA00034247"/>
    </source>
</evidence>
<dbReference type="SMART" id="SM00267">
    <property type="entry name" value="GGDEF"/>
    <property type="match status" value="1"/>
</dbReference>
<feature type="transmembrane region" description="Helical" evidence="3">
    <location>
        <begin position="124"/>
        <end position="142"/>
    </location>
</feature>
<keyword evidence="3" id="KW-0812">Transmembrane</keyword>
<reference evidence="5 6" key="1">
    <citation type="submission" date="2024-11" db="EMBL/GenBank/DDBJ databases">
        <authorList>
            <person name="Kaparullina E.N."/>
            <person name="Delegan Y.A."/>
            <person name="Doronina N.V."/>
        </authorList>
    </citation>
    <scope>NUCLEOTIDE SEQUENCE [LARGE SCALE GENOMIC DNA]</scope>
    <source>
        <strain evidence="5 6">7sh_L</strain>
    </source>
</reference>
<accession>A0ABW8GHG8</accession>
<feature type="transmembrane region" description="Helical" evidence="3">
    <location>
        <begin position="154"/>
        <end position="173"/>
    </location>
</feature>
<keyword evidence="5" id="KW-0548">Nucleotidyltransferase</keyword>
<dbReference type="GO" id="GO:0052621">
    <property type="term" value="F:diguanylate cyclase activity"/>
    <property type="evidence" value="ECO:0007669"/>
    <property type="project" value="UniProtKB-EC"/>
</dbReference>
<comment type="caution">
    <text evidence="5">The sequence shown here is derived from an EMBL/GenBank/DDBJ whole genome shotgun (WGS) entry which is preliminary data.</text>
</comment>
<dbReference type="InterPro" id="IPR029787">
    <property type="entry name" value="Nucleotide_cyclase"/>
</dbReference>
<evidence type="ECO:0000313" key="5">
    <source>
        <dbReference type="EMBL" id="MFJ5444803.1"/>
    </source>
</evidence>
<dbReference type="RefSeq" id="WP_400878119.1">
    <property type="nucleotide sequence ID" value="NZ_JBIWXY010000001.1"/>
</dbReference>
<dbReference type="SUPFAM" id="SSF55073">
    <property type="entry name" value="Nucleotide cyclase"/>
    <property type="match status" value="1"/>
</dbReference>
<keyword evidence="3" id="KW-1133">Transmembrane helix</keyword>
<evidence type="ECO:0000256" key="3">
    <source>
        <dbReference type="SAM" id="Phobius"/>
    </source>
</evidence>
<sequence length="392" mass="43410">MLQLDVKTIYFLVGLFATTTGLVLFALSTTGRFDRWLKYWGISNIATGSGILLLTFRDIIPDFYSIVLANMLAIIGYYLLMATTQRLYHRRRIAVKPHLLFLGILTVLFILMRDADSYYAERTVLTALTCGFYAYCVAKSTLRIARKEDITSAYLVSGIFTVATVVFAMRAIAGLTHHLGGDSVFASGGVNMWTILLAAIIGPLWNMSMLLMIMERINRNWIGRALRDPLTSALNREGLKAAIENNSMRRQSDAHPVTALLLVDIDHFKQVNDKLGHAFGDQLLCTFADIVHHQLRSSDLFARQGGDEFVIILPASGEKEAQDVAERLQNSFAHATEKLKQDGLSITLSIGIAVAASDQIAHSLNSLMEQADSALYQSKHHGRNRITSAQAA</sequence>
<evidence type="ECO:0000313" key="6">
    <source>
        <dbReference type="Proteomes" id="UP001617669"/>
    </source>
</evidence>
<dbReference type="EC" id="2.7.7.65" evidence="1"/>
<dbReference type="EMBL" id="JBIWXY010000001">
    <property type="protein sequence ID" value="MFJ5444803.1"/>
    <property type="molecule type" value="Genomic_DNA"/>
</dbReference>
<dbReference type="CDD" id="cd01949">
    <property type="entry name" value="GGDEF"/>
    <property type="match status" value="1"/>
</dbReference>
<dbReference type="PROSITE" id="PS50887">
    <property type="entry name" value="GGDEF"/>
    <property type="match status" value="1"/>
</dbReference>
<feature type="transmembrane region" description="Helical" evidence="3">
    <location>
        <begin position="93"/>
        <end position="112"/>
    </location>
</feature>